<feature type="transmembrane region" description="Helical" evidence="14">
    <location>
        <begin position="123"/>
        <end position="146"/>
    </location>
</feature>
<feature type="binding site" description="axial binding residue" evidence="13">
    <location>
        <position position="204"/>
    </location>
    <ligand>
        <name>heme b</name>
        <dbReference type="ChEBI" id="CHEBI:60344"/>
        <label>1</label>
    </ligand>
    <ligandPart>
        <name>Fe</name>
        <dbReference type="ChEBI" id="CHEBI:18248"/>
    </ligandPart>
</feature>
<feature type="domain" description="NarG-like" evidence="15">
    <location>
        <begin position="3"/>
        <end position="223"/>
    </location>
</feature>
<evidence type="ECO:0000256" key="3">
    <source>
        <dbReference type="ARBA" id="ARBA00022475"/>
    </source>
</evidence>
<dbReference type="GO" id="GO:0008940">
    <property type="term" value="F:nitrate reductase activity"/>
    <property type="evidence" value="ECO:0007669"/>
    <property type="project" value="InterPro"/>
</dbReference>
<feature type="transmembrane region" description="Helical" evidence="14">
    <location>
        <begin position="6"/>
        <end position="23"/>
    </location>
</feature>
<dbReference type="GO" id="GO:0020037">
    <property type="term" value="F:heme binding"/>
    <property type="evidence" value="ECO:0007669"/>
    <property type="project" value="TreeGrafter"/>
</dbReference>
<dbReference type="PANTHER" id="PTHR30598:SF3">
    <property type="entry name" value="RESPIRATORY NITRATE REDUCTASE 1 GAMMA CHAIN"/>
    <property type="match status" value="1"/>
</dbReference>
<evidence type="ECO:0000256" key="4">
    <source>
        <dbReference type="ARBA" id="ARBA00022617"/>
    </source>
</evidence>
<evidence type="ECO:0000256" key="9">
    <source>
        <dbReference type="ARBA" id="ARBA00023002"/>
    </source>
</evidence>
<evidence type="ECO:0000256" key="13">
    <source>
        <dbReference type="PIRSR" id="PIRSR603816-1"/>
    </source>
</evidence>
<evidence type="ECO:0000256" key="1">
    <source>
        <dbReference type="ARBA" id="ARBA00004651"/>
    </source>
</evidence>
<evidence type="ECO:0000259" key="15">
    <source>
        <dbReference type="Pfam" id="PF02665"/>
    </source>
</evidence>
<evidence type="ECO:0000313" key="16">
    <source>
        <dbReference type="EMBL" id="CAB1129004.1"/>
    </source>
</evidence>
<evidence type="ECO:0000256" key="10">
    <source>
        <dbReference type="ARBA" id="ARBA00023004"/>
    </source>
</evidence>
<dbReference type="InterPro" id="IPR023234">
    <property type="entry name" value="NarG-like_domain"/>
</dbReference>
<dbReference type="InterPro" id="IPR036197">
    <property type="entry name" value="NarG-like_sf"/>
</dbReference>
<keyword evidence="9 16" id="KW-0560">Oxidoreductase</keyword>
<evidence type="ECO:0000256" key="8">
    <source>
        <dbReference type="ARBA" id="ARBA00022989"/>
    </source>
</evidence>
<evidence type="ECO:0000256" key="6">
    <source>
        <dbReference type="ARBA" id="ARBA00022723"/>
    </source>
</evidence>
<keyword evidence="7" id="KW-0249">Electron transport</keyword>
<name>A0A6F8ZGW8_9FIRM</name>
<proteinExistence type="predicted"/>
<dbReference type="AlphaFoldDB" id="A0A6F8ZGW8"/>
<evidence type="ECO:0000256" key="2">
    <source>
        <dbReference type="ARBA" id="ARBA00022448"/>
    </source>
</evidence>
<keyword evidence="11" id="KW-0534">Nitrate assimilation</keyword>
<keyword evidence="5 14" id="KW-0812">Transmembrane</keyword>
<evidence type="ECO:0000256" key="7">
    <source>
        <dbReference type="ARBA" id="ARBA00022982"/>
    </source>
</evidence>
<dbReference type="Gene3D" id="1.20.950.20">
    <property type="entry name" value="Transmembrane di-heme cytochromes, Chain C"/>
    <property type="match status" value="1"/>
</dbReference>
<dbReference type="Proteomes" id="UP000503399">
    <property type="component" value="Chromosome"/>
</dbReference>
<feature type="transmembrane region" description="Helical" evidence="14">
    <location>
        <begin position="90"/>
        <end position="111"/>
    </location>
</feature>
<feature type="binding site" description="axial binding residue" evidence="13">
    <location>
        <position position="53"/>
    </location>
    <ligand>
        <name>heme b</name>
        <dbReference type="ChEBI" id="CHEBI:60344"/>
        <label>1</label>
    </ligand>
    <ligandPart>
        <name>Fe</name>
        <dbReference type="ChEBI" id="CHEBI:18248"/>
    </ligandPart>
</feature>
<gene>
    <name evidence="16" type="primary">narI</name>
    <name evidence="16" type="ORF">R50_1498</name>
</gene>
<evidence type="ECO:0000256" key="5">
    <source>
        <dbReference type="ARBA" id="ARBA00022692"/>
    </source>
</evidence>
<dbReference type="EC" id="1.7.99.4" evidence="16"/>
<evidence type="ECO:0000256" key="12">
    <source>
        <dbReference type="ARBA" id="ARBA00023136"/>
    </source>
</evidence>
<dbReference type="NCBIfam" id="TIGR00351">
    <property type="entry name" value="narI"/>
    <property type="match status" value="1"/>
</dbReference>
<keyword evidence="4 13" id="KW-0349">Heme</keyword>
<keyword evidence="12 14" id="KW-0472">Membrane</keyword>
<dbReference type="SUPFAM" id="SSF103501">
    <property type="entry name" value="Respiratory nitrate reductase 1 gamma chain"/>
    <property type="match status" value="1"/>
</dbReference>
<accession>A0A6F8ZGW8</accession>
<feature type="binding site" description="axial binding residue" evidence="13">
    <location>
        <position position="186"/>
    </location>
    <ligand>
        <name>heme b</name>
        <dbReference type="ChEBI" id="CHEBI:60344"/>
        <label>1</label>
    </ligand>
    <ligandPart>
        <name>Fe</name>
        <dbReference type="ChEBI" id="CHEBI:18248"/>
    </ligandPart>
</feature>
<protein>
    <submittedName>
        <fullName evidence="16">Nitrate reductase (Gamma subunit)</fullName>
        <ecNumber evidence="16">1.7.99.4</ecNumber>
    </submittedName>
</protein>
<dbReference type="InterPro" id="IPR051936">
    <property type="entry name" value="Heme-iron_electron_transfer"/>
</dbReference>
<feature type="transmembrane region" description="Helical" evidence="14">
    <location>
        <begin position="44"/>
        <end position="70"/>
    </location>
</feature>
<dbReference type="GO" id="GO:0046872">
    <property type="term" value="F:metal ion binding"/>
    <property type="evidence" value="ECO:0007669"/>
    <property type="project" value="UniProtKB-KW"/>
</dbReference>
<keyword evidence="6" id="KW-0479">Metal-binding</keyword>
<evidence type="ECO:0000256" key="14">
    <source>
        <dbReference type="SAM" id="Phobius"/>
    </source>
</evidence>
<dbReference type="KEGG" id="hfv:R50_1498"/>
<keyword evidence="10 13" id="KW-0408">Iron</keyword>
<keyword evidence="17" id="KW-1185">Reference proteome</keyword>
<dbReference type="GO" id="GO:0042128">
    <property type="term" value="P:nitrate assimilation"/>
    <property type="evidence" value="ECO:0007669"/>
    <property type="project" value="UniProtKB-KW"/>
</dbReference>
<keyword evidence="8 14" id="KW-1133">Transmembrane helix</keyword>
<feature type="transmembrane region" description="Helical" evidence="14">
    <location>
        <begin position="185"/>
        <end position="213"/>
    </location>
</feature>
<dbReference type="InterPro" id="IPR003816">
    <property type="entry name" value="Nitrate_red_gam"/>
</dbReference>
<comment type="subcellular location">
    <subcellularLocation>
        <location evidence="1">Cell membrane</location>
        <topology evidence="1">Multi-pass membrane protein</topology>
    </subcellularLocation>
</comment>
<sequence>MQQFLWVIYPYLTLSLMVWGSLWRYDLDPLGWGSRSSEVLEKRWLKWGSLLFHWGIILVFFGHVAGILVPKAVWSALGVSREFYHENADIAGGITGLMAWTGIGILILRRWRFPRVRINSRVMMDWVAILLLFVVISLGLSITLLYNNMVGPYGYRSTVGPWIRGLLVLHPDPTLMAGVPLLIKIHILAAFTLFAISPFTRLVHIWSLPLAYLRRAPIQYRSRTQYRGRGA</sequence>
<organism evidence="16 17">
    <name type="scientific">Candidatus Hydrogenisulfobacillus filiaventi</name>
    <dbReference type="NCBI Taxonomy" id="2707344"/>
    <lineage>
        <taxon>Bacteria</taxon>
        <taxon>Bacillati</taxon>
        <taxon>Bacillota</taxon>
        <taxon>Clostridia</taxon>
        <taxon>Eubacteriales</taxon>
        <taxon>Clostridiales Family XVII. Incertae Sedis</taxon>
        <taxon>Candidatus Hydrogenisulfobacillus</taxon>
    </lineage>
</organism>
<dbReference type="PANTHER" id="PTHR30598">
    <property type="entry name" value="NITRATE REDUCTASE PRIVATE CHAPERONE, REDOX ENZYME MATURATION PROTEIN REMP FAMILY"/>
    <property type="match status" value="1"/>
</dbReference>
<keyword evidence="2" id="KW-0813">Transport</keyword>
<dbReference type="GO" id="GO:0005886">
    <property type="term" value="C:plasma membrane"/>
    <property type="evidence" value="ECO:0007669"/>
    <property type="project" value="UniProtKB-SubCell"/>
</dbReference>
<feature type="binding site" description="axial binding residue" evidence="13">
    <location>
        <position position="63"/>
    </location>
    <ligand>
        <name>heme b</name>
        <dbReference type="ChEBI" id="CHEBI:60344"/>
        <label>1</label>
    </ligand>
    <ligandPart>
        <name>Fe</name>
        <dbReference type="ChEBI" id="CHEBI:18248"/>
    </ligandPart>
</feature>
<evidence type="ECO:0000256" key="11">
    <source>
        <dbReference type="ARBA" id="ARBA00023063"/>
    </source>
</evidence>
<dbReference type="GO" id="GO:0009055">
    <property type="term" value="F:electron transfer activity"/>
    <property type="evidence" value="ECO:0007669"/>
    <property type="project" value="TreeGrafter"/>
</dbReference>
<dbReference type="FunFam" id="1.20.950.20:FF:000001">
    <property type="entry name" value="Respiratory nitrate reductase subunit gamma"/>
    <property type="match status" value="1"/>
</dbReference>
<dbReference type="GO" id="GO:0019645">
    <property type="term" value="P:anaerobic electron transport chain"/>
    <property type="evidence" value="ECO:0007669"/>
    <property type="project" value="TreeGrafter"/>
</dbReference>
<dbReference type="EMBL" id="LR778114">
    <property type="protein sequence ID" value="CAB1129004.1"/>
    <property type="molecule type" value="Genomic_DNA"/>
</dbReference>
<evidence type="ECO:0000313" key="17">
    <source>
        <dbReference type="Proteomes" id="UP000503399"/>
    </source>
</evidence>
<dbReference type="Pfam" id="PF02665">
    <property type="entry name" value="Nitrate_red_gam"/>
    <property type="match status" value="1"/>
</dbReference>
<reference evidence="16 17" key="1">
    <citation type="submission" date="2020-02" db="EMBL/GenBank/DDBJ databases">
        <authorList>
            <person name="Hogendoorn C."/>
        </authorList>
    </citation>
    <scope>NUCLEOTIDE SEQUENCE [LARGE SCALE GENOMIC DNA]</scope>
    <source>
        <strain evidence="16">R501</strain>
    </source>
</reference>
<keyword evidence="3" id="KW-1003">Cell membrane</keyword>
<dbReference type="GO" id="GO:0009325">
    <property type="term" value="C:nitrate reductase complex"/>
    <property type="evidence" value="ECO:0007669"/>
    <property type="project" value="InterPro"/>
</dbReference>